<protein>
    <submittedName>
        <fullName evidence="2">CHCH domain protein</fullName>
    </submittedName>
</protein>
<proteinExistence type="predicted"/>
<dbReference type="GO" id="GO:0005739">
    <property type="term" value="C:mitochondrion"/>
    <property type="evidence" value="ECO:0007669"/>
    <property type="project" value="TreeGrafter"/>
</dbReference>
<dbReference type="OrthoDB" id="1106148at2759"/>
<feature type="compositionally biased region" description="Low complexity" evidence="1">
    <location>
        <begin position="7"/>
        <end position="46"/>
    </location>
</feature>
<dbReference type="InterPro" id="IPR055304">
    <property type="entry name" value="CHCHD2/10-like"/>
</dbReference>
<dbReference type="Proteomes" id="UP000266188">
    <property type="component" value="Unassembled WGS sequence"/>
</dbReference>
<evidence type="ECO:0000256" key="1">
    <source>
        <dbReference type="SAM" id="MobiDB-lite"/>
    </source>
</evidence>
<reference evidence="3" key="1">
    <citation type="submission" date="2017-02" db="EMBL/GenBank/DDBJ databases">
        <authorList>
            <person name="Tafer H."/>
            <person name="Lopandic K."/>
        </authorList>
    </citation>
    <scope>NUCLEOTIDE SEQUENCE [LARGE SCALE GENOMIC DNA]</scope>
    <source>
        <strain evidence="3">CBS 366.77</strain>
    </source>
</reference>
<feature type="compositionally biased region" description="Low complexity" evidence="1">
    <location>
        <begin position="53"/>
        <end position="70"/>
    </location>
</feature>
<organism evidence="2 3">
    <name type="scientific">Aspergillus sclerotialis</name>
    <dbReference type="NCBI Taxonomy" id="2070753"/>
    <lineage>
        <taxon>Eukaryota</taxon>
        <taxon>Fungi</taxon>
        <taxon>Dikarya</taxon>
        <taxon>Ascomycota</taxon>
        <taxon>Pezizomycotina</taxon>
        <taxon>Eurotiomycetes</taxon>
        <taxon>Eurotiomycetidae</taxon>
        <taxon>Eurotiales</taxon>
        <taxon>Aspergillaceae</taxon>
        <taxon>Aspergillus</taxon>
        <taxon>Aspergillus subgen. Polypaecilum</taxon>
    </lineage>
</organism>
<feature type="region of interest" description="Disordered" evidence="1">
    <location>
        <begin position="93"/>
        <end position="124"/>
    </location>
</feature>
<dbReference type="STRING" id="2070753.A0A3A2ZV94"/>
<evidence type="ECO:0000313" key="3">
    <source>
        <dbReference type="Proteomes" id="UP000266188"/>
    </source>
</evidence>
<gene>
    <name evidence="2" type="ORF">PHISCL_04467</name>
</gene>
<evidence type="ECO:0000313" key="2">
    <source>
        <dbReference type="EMBL" id="RJE23214.1"/>
    </source>
</evidence>
<sequence length="179" mass="18385">MPRQRRGAAPAATPARSAPTRPTAAAPAPAASRPGQQQHYPHSTAAHPPPQSHHPSPQTQQTPPQVQQSAGPGLFGQMASTAAGVAVGSSIGHAIGGLFSGGGSSAPAENQQAAPPTQAQPMDSGLYQSTAANTSWENPACATDVQNFRKCMDDHQGNMSICGWYLDQLKACQAAAKPY</sequence>
<feature type="compositionally biased region" description="Low complexity" evidence="1">
    <location>
        <begin position="106"/>
        <end position="121"/>
    </location>
</feature>
<feature type="compositionally biased region" description="Gly residues" evidence="1">
    <location>
        <begin position="94"/>
        <end position="104"/>
    </location>
</feature>
<dbReference type="PANTHER" id="PTHR13523:SF2">
    <property type="entry name" value="COILED-COIL-HELIX-COILED-COIL-HELIX DOMAIN CONTAINING 2, ISOFORM A-RELATED"/>
    <property type="match status" value="1"/>
</dbReference>
<dbReference type="PANTHER" id="PTHR13523">
    <property type="entry name" value="COILED-COIL-HELIX-COILED-COIL-HELIX DOMAIN CONTAINING 2/NUR77"/>
    <property type="match status" value="1"/>
</dbReference>
<comment type="caution">
    <text evidence="2">The sequence shown here is derived from an EMBL/GenBank/DDBJ whole genome shotgun (WGS) entry which is preliminary data.</text>
</comment>
<keyword evidence="3" id="KW-1185">Reference proteome</keyword>
<accession>A0A3A2ZV94</accession>
<dbReference type="GO" id="GO:0005634">
    <property type="term" value="C:nucleus"/>
    <property type="evidence" value="ECO:0007669"/>
    <property type="project" value="TreeGrafter"/>
</dbReference>
<dbReference type="AlphaFoldDB" id="A0A3A2ZV94"/>
<dbReference type="EMBL" id="MVGC01000131">
    <property type="protein sequence ID" value="RJE23214.1"/>
    <property type="molecule type" value="Genomic_DNA"/>
</dbReference>
<dbReference type="GO" id="GO:0007005">
    <property type="term" value="P:mitochondrion organization"/>
    <property type="evidence" value="ECO:0007669"/>
    <property type="project" value="InterPro"/>
</dbReference>
<name>A0A3A2ZV94_9EURO</name>
<feature type="region of interest" description="Disordered" evidence="1">
    <location>
        <begin position="1"/>
        <end position="76"/>
    </location>
</feature>